<dbReference type="EMBL" id="MLBY01000005">
    <property type="protein sequence ID" value="MEE7458325.1"/>
    <property type="molecule type" value="Genomic_DNA"/>
</dbReference>
<evidence type="ECO:0000256" key="1">
    <source>
        <dbReference type="SAM" id="MobiDB-lite"/>
    </source>
</evidence>
<dbReference type="InterPro" id="IPR018691">
    <property type="entry name" value="DUF2188"/>
</dbReference>
<name>A0ABU7TCP7_9HYPH</name>
<feature type="compositionally biased region" description="Basic and acidic residues" evidence="1">
    <location>
        <begin position="11"/>
        <end position="23"/>
    </location>
</feature>
<evidence type="ECO:0008006" key="4">
    <source>
        <dbReference type="Google" id="ProtNLM"/>
    </source>
</evidence>
<dbReference type="Proteomes" id="UP001349262">
    <property type="component" value="Unassembled WGS sequence"/>
</dbReference>
<organism evidence="2 3">
    <name type="scientific">Methylobacterium radiotolerans</name>
    <dbReference type="NCBI Taxonomy" id="31998"/>
    <lineage>
        <taxon>Bacteria</taxon>
        <taxon>Pseudomonadati</taxon>
        <taxon>Pseudomonadota</taxon>
        <taxon>Alphaproteobacteria</taxon>
        <taxon>Hyphomicrobiales</taxon>
        <taxon>Methylobacteriaceae</taxon>
        <taxon>Methylobacterium</taxon>
    </lineage>
</organism>
<keyword evidence="3" id="KW-1185">Reference proteome</keyword>
<feature type="region of interest" description="Disordered" evidence="1">
    <location>
        <begin position="1"/>
        <end position="23"/>
    </location>
</feature>
<sequence>MQDESTSPRVARPDPTDVSVEPRDGQWVVRRAGAARRSDVYATQDEALRAAQALTRPEGGQLLIQDANGHVRESFTLGRLAFEKISAVEGIRLSRDMKRDLRRSAEAATPDAARQLLAEKYGSTIG</sequence>
<accession>A0ABU7TCP7</accession>
<comment type="caution">
    <text evidence="2">The sequence shown here is derived from an EMBL/GenBank/DDBJ whole genome shotgun (WGS) entry which is preliminary data.</text>
</comment>
<dbReference type="Pfam" id="PF09954">
    <property type="entry name" value="DUF2188"/>
    <property type="match status" value="1"/>
</dbReference>
<evidence type="ECO:0000313" key="2">
    <source>
        <dbReference type="EMBL" id="MEE7458325.1"/>
    </source>
</evidence>
<gene>
    <name evidence="2" type="ORF">MRSR164_16580</name>
</gene>
<protein>
    <recommendedName>
        <fullName evidence="4">DUF2188 domain-containing protein</fullName>
    </recommendedName>
</protein>
<reference evidence="2 3" key="1">
    <citation type="journal article" date="2012" name="Genet. Mol. Biol.">
        <title>Analysis of 16S rRNA and mxaF genes revealing insights into Methylobacterium niche-specific plant association.</title>
        <authorList>
            <person name="Dourado M.N."/>
            <person name="Andreote F.D."/>
            <person name="Dini-Andreote F."/>
            <person name="Conti R."/>
            <person name="Araujo J.M."/>
            <person name="Araujo W.L."/>
        </authorList>
    </citation>
    <scope>NUCLEOTIDE SEQUENCE [LARGE SCALE GENOMIC DNA]</scope>
    <source>
        <strain evidence="2 3">SR1.6/4</strain>
    </source>
</reference>
<evidence type="ECO:0000313" key="3">
    <source>
        <dbReference type="Proteomes" id="UP001349262"/>
    </source>
</evidence>
<proteinExistence type="predicted"/>